<sequence>MLRPRAPRASGRSAGGAEGWWPSFTTGLRFLWRQRLLRRLTLVASAQNFVFDGVYLAIVVTIARQGVSALSVGMVTATSAVGAMAGVMLAPLAGRRLPSATLLLATGVVCAVLVAAMALTSAATALAALLAGCALAVAVSGSVLTLARLRHTPGHLQGRTNSTIGLLFMATPPLGAALAGVMLEGPTPAVFLVFGGLLAVLAAVSPGEGRSGRPTARRGMRRTRPTRAALRCPHLRRRRSPGRTWPVTRT</sequence>
<name>A0A1Z1WS76_9ACTN</name>
<evidence type="ECO:0000256" key="4">
    <source>
        <dbReference type="ARBA" id="ARBA00022989"/>
    </source>
</evidence>
<dbReference type="AlphaFoldDB" id="A0A1Z1WS76"/>
<comment type="subcellular location">
    <subcellularLocation>
        <location evidence="1">Cell membrane</location>
        <topology evidence="1">Multi-pass membrane protein</topology>
    </subcellularLocation>
</comment>
<reference evidence="7 8" key="1">
    <citation type="submission" date="2017-05" db="EMBL/GenBank/DDBJ databases">
        <title>Streptomyces alboflavus Genome sequencing and assembly.</title>
        <authorList>
            <person name="Wang Y."/>
            <person name="Du B."/>
            <person name="Ding Y."/>
            <person name="Liu H."/>
            <person name="Hou Q."/>
            <person name="Liu K."/>
            <person name="Wang C."/>
            <person name="Yao L."/>
        </authorList>
    </citation>
    <scope>NUCLEOTIDE SEQUENCE [LARGE SCALE GENOMIC DNA]</scope>
    <source>
        <strain evidence="7 8">MDJK44</strain>
    </source>
</reference>
<dbReference type="Proteomes" id="UP000195880">
    <property type="component" value="Chromosome"/>
</dbReference>
<protein>
    <recommendedName>
        <fullName evidence="9">MFS transporter</fullName>
    </recommendedName>
</protein>
<feature type="transmembrane region" description="Helical" evidence="6">
    <location>
        <begin position="125"/>
        <end position="149"/>
    </location>
</feature>
<evidence type="ECO:0000256" key="1">
    <source>
        <dbReference type="ARBA" id="ARBA00004651"/>
    </source>
</evidence>
<dbReference type="PANTHER" id="PTHR23513:SF6">
    <property type="entry name" value="MAJOR FACILITATOR SUPERFAMILY ASSOCIATED DOMAIN-CONTAINING PROTEIN"/>
    <property type="match status" value="1"/>
</dbReference>
<dbReference type="PANTHER" id="PTHR23513">
    <property type="entry name" value="INTEGRAL MEMBRANE EFFLUX PROTEIN-RELATED"/>
    <property type="match status" value="1"/>
</dbReference>
<accession>A0A1Z1WS76</accession>
<evidence type="ECO:0008006" key="9">
    <source>
        <dbReference type="Google" id="ProtNLM"/>
    </source>
</evidence>
<evidence type="ECO:0000256" key="2">
    <source>
        <dbReference type="ARBA" id="ARBA00022475"/>
    </source>
</evidence>
<dbReference type="Gene3D" id="1.20.1250.20">
    <property type="entry name" value="MFS general substrate transporter like domains"/>
    <property type="match status" value="1"/>
</dbReference>
<keyword evidence="2" id="KW-1003">Cell membrane</keyword>
<evidence type="ECO:0000256" key="6">
    <source>
        <dbReference type="SAM" id="Phobius"/>
    </source>
</evidence>
<dbReference type="EMBL" id="CP021748">
    <property type="protein sequence ID" value="ARX89278.1"/>
    <property type="molecule type" value="Genomic_DNA"/>
</dbReference>
<evidence type="ECO:0000256" key="5">
    <source>
        <dbReference type="ARBA" id="ARBA00023136"/>
    </source>
</evidence>
<dbReference type="GO" id="GO:0005886">
    <property type="term" value="C:plasma membrane"/>
    <property type="evidence" value="ECO:0007669"/>
    <property type="project" value="UniProtKB-SubCell"/>
</dbReference>
<dbReference type="STRING" id="67267.GCA_000716675_05512"/>
<feature type="transmembrane region" description="Helical" evidence="6">
    <location>
        <begin position="40"/>
        <end position="63"/>
    </location>
</feature>
<feature type="transmembrane region" description="Helical" evidence="6">
    <location>
        <begin position="189"/>
        <end position="207"/>
    </location>
</feature>
<keyword evidence="4 6" id="KW-1133">Transmembrane helix</keyword>
<keyword evidence="3 6" id="KW-0812">Transmembrane</keyword>
<keyword evidence="5 6" id="KW-0472">Membrane</keyword>
<feature type="transmembrane region" description="Helical" evidence="6">
    <location>
        <begin position="161"/>
        <end position="183"/>
    </location>
</feature>
<gene>
    <name evidence="7" type="ORF">SMD44_08765</name>
</gene>
<proteinExistence type="predicted"/>
<organism evidence="7 8">
    <name type="scientific">Streptomyces alboflavus</name>
    <dbReference type="NCBI Taxonomy" id="67267"/>
    <lineage>
        <taxon>Bacteria</taxon>
        <taxon>Bacillati</taxon>
        <taxon>Actinomycetota</taxon>
        <taxon>Actinomycetes</taxon>
        <taxon>Kitasatosporales</taxon>
        <taxon>Streptomycetaceae</taxon>
        <taxon>Streptomyces</taxon>
    </lineage>
</organism>
<feature type="transmembrane region" description="Helical" evidence="6">
    <location>
        <begin position="100"/>
        <end position="119"/>
    </location>
</feature>
<evidence type="ECO:0000313" key="7">
    <source>
        <dbReference type="EMBL" id="ARX89278.1"/>
    </source>
</evidence>
<evidence type="ECO:0000256" key="3">
    <source>
        <dbReference type="ARBA" id="ARBA00022692"/>
    </source>
</evidence>
<dbReference type="InterPro" id="IPR036259">
    <property type="entry name" value="MFS_trans_sf"/>
</dbReference>
<feature type="transmembrane region" description="Helical" evidence="6">
    <location>
        <begin position="69"/>
        <end position="93"/>
    </location>
</feature>
<evidence type="ECO:0000313" key="8">
    <source>
        <dbReference type="Proteomes" id="UP000195880"/>
    </source>
</evidence>
<keyword evidence="8" id="KW-1185">Reference proteome</keyword>
<dbReference type="SUPFAM" id="SSF103473">
    <property type="entry name" value="MFS general substrate transporter"/>
    <property type="match status" value="1"/>
</dbReference>
<dbReference type="KEGG" id="salf:SMD44_08765"/>